<dbReference type="AlphaFoldDB" id="A0A197JB94"/>
<keyword evidence="2" id="KW-1185">Reference proteome</keyword>
<dbReference type="OrthoDB" id="10530798at2759"/>
<evidence type="ECO:0000313" key="2">
    <source>
        <dbReference type="Proteomes" id="UP000078512"/>
    </source>
</evidence>
<dbReference type="EMBL" id="KV442171">
    <property type="protein sequence ID" value="OAQ22382.1"/>
    <property type="molecule type" value="Genomic_DNA"/>
</dbReference>
<reference evidence="1 2" key="1">
    <citation type="submission" date="2016-05" db="EMBL/GenBank/DDBJ databases">
        <title>Genome sequencing reveals origins of a unique bacterial endosymbiosis in the earliest lineages of terrestrial Fungi.</title>
        <authorList>
            <consortium name="DOE Joint Genome Institute"/>
            <person name="Uehling J."/>
            <person name="Gryganskyi A."/>
            <person name="Hameed K."/>
            <person name="Tschaplinski T."/>
            <person name="Misztal P."/>
            <person name="Wu S."/>
            <person name="Desiro A."/>
            <person name="Vande Pol N."/>
            <person name="Du Z.-Y."/>
            <person name="Zienkiewicz A."/>
            <person name="Zienkiewicz K."/>
            <person name="Morin E."/>
            <person name="Tisserant E."/>
            <person name="Splivallo R."/>
            <person name="Hainaut M."/>
            <person name="Henrissat B."/>
            <person name="Ohm R."/>
            <person name="Kuo A."/>
            <person name="Yan J."/>
            <person name="Lipzen A."/>
            <person name="Nolan M."/>
            <person name="Labutti K."/>
            <person name="Barry K."/>
            <person name="Goldstein A."/>
            <person name="Labbe J."/>
            <person name="Schadt C."/>
            <person name="Tuskan G."/>
            <person name="Grigoriev I."/>
            <person name="Martin F."/>
            <person name="Vilgalys R."/>
            <person name="Bonito G."/>
        </authorList>
    </citation>
    <scope>NUCLEOTIDE SEQUENCE [LARGE SCALE GENOMIC DNA]</scope>
    <source>
        <strain evidence="1 2">AG-77</strain>
    </source>
</reference>
<organism evidence="1 2">
    <name type="scientific">Linnemannia elongata AG-77</name>
    <dbReference type="NCBI Taxonomy" id="1314771"/>
    <lineage>
        <taxon>Eukaryota</taxon>
        <taxon>Fungi</taxon>
        <taxon>Fungi incertae sedis</taxon>
        <taxon>Mucoromycota</taxon>
        <taxon>Mortierellomycotina</taxon>
        <taxon>Mortierellomycetes</taxon>
        <taxon>Mortierellales</taxon>
        <taxon>Mortierellaceae</taxon>
        <taxon>Linnemannia</taxon>
    </lineage>
</organism>
<dbReference type="Proteomes" id="UP000078512">
    <property type="component" value="Unassembled WGS sequence"/>
</dbReference>
<proteinExistence type="predicted"/>
<evidence type="ECO:0000313" key="1">
    <source>
        <dbReference type="EMBL" id="OAQ22382.1"/>
    </source>
</evidence>
<sequence>MLLSGKAPTPCYEACGKVIPYWWHKVNGQCWCPPNIIYRFSEPNSNLSVCLDCVVADENRKDG</sequence>
<gene>
    <name evidence="1" type="ORF">K457DRAFT_333467</name>
</gene>
<name>A0A197JB94_9FUNG</name>
<accession>A0A197JB94</accession>
<protein>
    <submittedName>
        <fullName evidence="1">Uncharacterized protein</fullName>
    </submittedName>
</protein>